<dbReference type="EMBL" id="VSWC01000197">
    <property type="protein sequence ID" value="KAA1064500.1"/>
    <property type="molecule type" value="Genomic_DNA"/>
</dbReference>
<protein>
    <submittedName>
        <fullName evidence="2">Uncharacterized protein</fullName>
    </submittedName>
</protein>
<evidence type="ECO:0000313" key="3">
    <source>
        <dbReference type="EMBL" id="KAA1128431.1"/>
    </source>
</evidence>
<dbReference type="Proteomes" id="UP000325313">
    <property type="component" value="Unassembled WGS sequence"/>
</dbReference>
<proteinExistence type="predicted"/>
<keyword evidence="4" id="KW-1185">Reference proteome</keyword>
<dbReference type="Proteomes" id="UP000324748">
    <property type="component" value="Unassembled WGS sequence"/>
</dbReference>
<gene>
    <name evidence="2" type="ORF">PGT21_005356</name>
    <name evidence="3" type="ORF">PGTUg99_001864</name>
</gene>
<evidence type="ECO:0000313" key="4">
    <source>
        <dbReference type="Proteomes" id="UP000324748"/>
    </source>
</evidence>
<evidence type="ECO:0000313" key="2">
    <source>
        <dbReference type="EMBL" id="KAA1064500.1"/>
    </source>
</evidence>
<evidence type="ECO:0000256" key="1">
    <source>
        <dbReference type="SAM" id="MobiDB-lite"/>
    </source>
</evidence>
<feature type="compositionally biased region" description="Polar residues" evidence="1">
    <location>
        <begin position="1"/>
        <end position="20"/>
    </location>
</feature>
<comment type="caution">
    <text evidence="2">The sequence shown here is derived from an EMBL/GenBank/DDBJ whole genome shotgun (WGS) entry which is preliminary data.</text>
</comment>
<dbReference type="AlphaFoldDB" id="A0A5B0LKT0"/>
<accession>A0A5B0LKT0</accession>
<name>A0A5B0LKT0_PUCGR</name>
<dbReference type="EMBL" id="VDEP01000141">
    <property type="protein sequence ID" value="KAA1128431.1"/>
    <property type="molecule type" value="Genomic_DNA"/>
</dbReference>
<organism evidence="2 4">
    <name type="scientific">Puccinia graminis f. sp. tritici</name>
    <dbReference type="NCBI Taxonomy" id="56615"/>
    <lineage>
        <taxon>Eukaryota</taxon>
        <taxon>Fungi</taxon>
        <taxon>Dikarya</taxon>
        <taxon>Basidiomycota</taxon>
        <taxon>Pucciniomycotina</taxon>
        <taxon>Pucciniomycetes</taxon>
        <taxon>Pucciniales</taxon>
        <taxon>Pucciniaceae</taxon>
        <taxon>Puccinia</taxon>
    </lineage>
</organism>
<feature type="region of interest" description="Disordered" evidence="1">
    <location>
        <begin position="1"/>
        <end position="23"/>
    </location>
</feature>
<evidence type="ECO:0000313" key="5">
    <source>
        <dbReference type="Proteomes" id="UP000325313"/>
    </source>
</evidence>
<sequence>MAMVNTPLQPSSTFPSQPTRPLSLRLPSITKLFKPSRNQWKPLKPKKYRLRNQRKSNLVAPVLKQSEFEMTAFFVLDPPMNQRNQQ</sequence>
<reference evidence="4 5" key="1">
    <citation type="submission" date="2019-05" db="EMBL/GenBank/DDBJ databases">
        <title>Emergence of the Ug99 lineage of the wheat stem rust pathogen through somatic hybridization.</title>
        <authorList>
            <person name="Li F."/>
            <person name="Upadhyaya N.M."/>
            <person name="Sperschneider J."/>
            <person name="Matny O."/>
            <person name="Nguyen-Phuc H."/>
            <person name="Mago R."/>
            <person name="Raley C."/>
            <person name="Miller M.E."/>
            <person name="Silverstein K.A.T."/>
            <person name="Henningsen E."/>
            <person name="Hirsch C.D."/>
            <person name="Visser B."/>
            <person name="Pretorius Z.A."/>
            <person name="Steffenson B.J."/>
            <person name="Schwessinger B."/>
            <person name="Dodds P.N."/>
            <person name="Figueroa M."/>
        </authorList>
    </citation>
    <scope>NUCLEOTIDE SEQUENCE [LARGE SCALE GENOMIC DNA]</scope>
    <source>
        <strain evidence="2">21-0</strain>
        <strain evidence="3 5">Ug99</strain>
    </source>
</reference>